<dbReference type="PROSITE" id="PS50294">
    <property type="entry name" value="WD_REPEATS_REGION"/>
    <property type="match status" value="5"/>
</dbReference>
<evidence type="ECO:0000256" key="4">
    <source>
        <dbReference type="ARBA" id="ARBA00023242"/>
    </source>
</evidence>
<dbReference type="Pfam" id="PF00400">
    <property type="entry name" value="WD40"/>
    <property type="match status" value="8"/>
</dbReference>
<feature type="repeat" description="WD" evidence="5">
    <location>
        <begin position="527"/>
        <end position="568"/>
    </location>
</feature>
<dbReference type="GO" id="GO:0005730">
    <property type="term" value="C:nucleolus"/>
    <property type="evidence" value="ECO:0007669"/>
    <property type="project" value="UniProtKB-SubCell"/>
</dbReference>
<feature type="repeat" description="WD" evidence="5">
    <location>
        <begin position="426"/>
        <end position="466"/>
    </location>
</feature>
<dbReference type="PANTHER" id="PTHR19848:SF0">
    <property type="entry name" value="NOTCHLESS PROTEIN HOMOLOG 1"/>
    <property type="match status" value="1"/>
</dbReference>
<dbReference type="CDD" id="cd00200">
    <property type="entry name" value="WD40"/>
    <property type="match status" value="1"/>
</dbReference>
<feature type="region of interest" description="Disordered" evidence="6">
    <location>
        <begin position="19"/>
        <end position="92"/>
    </location>
</feature>
<evidence type="ECO:0000256" key="6">
    <source>
        <dbReference type="SAM" id="MobiDB-lite"/>
    </source>
</evidence>
<feature type="repeat" description="WD" evidence="5">
    <location>
        <begin position="606"/>
        <end position="639"/>
    </location>
</feature>
<dbReference type="SUPFAM" id="SSF50978">
    <property type="entry name" value="WD40 repeat-like"/>
    <property type="match status" value="1"/>
</dbReference>
<sequence length="639" mass="69104">MTLPLQLGPGCTARMQVHDANAPSRWEPRRSAASAAGGSRALHGLRLPPIHPVSPPAARRLPPWTPVSSPAAASSLTGEHPNPSHPASASASASNFVSSPAACAEPRLASRGGARRPPAVLLPPHRRSPVSIHPYPHLIKYFALFLKKLGGSTEIGLDLPLPSSTYFQGERSEALNGVALVGPLIIVAGCSCLLSRPPPPPPPPLACDFSDGEAESGGEEEQRDVPEGDHLCAALYLPHNVGPPQLQEIVNHLLHNLGAYMQQKNANVEVTLRIAYQPQAVFRIRTVNRCSATIAGHTEAVLAVSFSPDGRCLASGSGDTTVRFWDLSTQTPLLTCKGHKNWVLCIAWSPDGNHLVSGSKSGELILWDPKTGKQLGTPLTGHRKWITAVSWEPVHLQSPCCRFVSTSKDGDARILDMTTRKCVIALTGHTNSVTCVKWGGDGLIYTGSEDCAIKVWETSQGKLVKTLQGHGHWVNSLALSTEYVLRTGAYDHTGKTYSTAEEMKEAALARYKKMRGNAPERLPKARMTGHQKLVNHVYFSPDGQWLASASFDKSVKLWNGITGKFVAAFRGHVADVYQISRLLLSGSKDSTLKVWDIRTRKLKQDLPGHADEVYAVDWSPDGEKVASGGKDRVLKLWMN</sequence>
<dbReference type="OMA" id="VLCAEWE"/>
<keyword evidence="3" id="KW-0677">Repeat</keyword>
<evidence type="ECO:0000256" key="5">
    <source>
        <dbReference type="PROSITE-ProRule" id="PRU00221"/>
    </source>
</evidence>
<feature type="repeat" description="WD" evidence="5">
    <location>
        <begin position="580"/>
        <end position="605"/>
    </location>
</feature>
<dbReference type="eggNOG" id="KOG0271">
    <property type="taxonomic scope" value="Eukaryota"/>
</dbReference>
<comment type="subcellular location">
    <subcellularLocation>
        <location evidence="1">Nucleus</location>
        <location evidence="1">Nucleolus</location>
    </subcellularLocation>
</comment>
<dbReference type="GO" id="GO:0000027">
    <property type="term" value="P:ribosomal large subunit assembly"/>
    <property type="evidence" value="ECO:0007669"/>
    <property type="project" value="TreeGrafter"/>
</dbReference>
<dbReference type="InterPro" id="IPR001680">
    <property type="entry name" value="WD40_rpt"/>
</dbReference>
<feature type="region of interest" description="Disordered" evidence="6">
    <location>
        <begin position="203"/>
        <end position="225"/>
    </location>
</feature>
<organism evidence="7">
    <name type="scientific">Oryza punctata</name>
    <name type="common">Red rice</name>
    <dbReference type="NCBI Taxonomy" id="4537"/>
    <lineage>
        <taxon>Eukaryota</taxon>
        <taxon>Viridiplantae</taxon>
        <taxon>Streptophyta</taxon>
        <taxon>Embryophyta</taxon>
        <taxon>Tracheophyta</taxon>
        <taxon>Spermatophyta</taxon>
        <taxon>Magnoliopsida</taxon>
        <taxon>Liliopsida</taxon>
        <taxon>Poales</taxon>
        <taxon>Poaceae</taxon>
        <taxon>BOP clade</taxon>
        <taxon>Oryzoideae</taxon>
        <taxon>Oryzeae</taxon>
        <taxon>Oryzinae</taxon>
        <taxon>Oryza</taxon>
    </lineage>
</organism>
<dbReference type="AlphaFoldDB" id="A0A0E0M4Y1"/>
<dbReference type="STRING" id="4537.A0A0E0M4Y1"/>
<dbReference type="PRINTS" id="PR00320">
    <property type="entry name" value="GPROTEINBRPT"/>
</dbReference>
<dbReference type="SMART" id="SM00320">
    <property type="entry name" value="WD40"/>
    <property type="match status" value="8"/>
</dbReference>
<dbReference type="PROSITE" id="PS50082">
    <property type="entry name" value="WD_REPEATS_2"/>
    <property type="match status" value="6"/>
</dbReference>
<reference evidence="7" key="2">
    <citation type="submission" date="2018-05" db="EMBL/GenBank/DDBJ databases">
        <title>OpunRS2 (Oryza punctata Reference Sequence Version 2).</title>
        <authorList>
            <person name="Zhang J."/>
            <person name="Kudrna D."/>
            <person name="Lee S."/>
            <person name="Talag J."/>
            <person name="Welchert J."/>
            <person name="Wing R.A."/>
        </authorList>
    </citation>
    <scope>NUCLEOTIDE SEQUENCE [LARGE SCALE GENOMIC DNA]</scope>
</reference>
<reference evidence="7" key="1">
    <citation type="submission" date="2015-04" db="UniProtKB">
        <authorList>
            <consortium name="EnsemblPlants"/>
        </authorList>
    </citation>
    <scope>IDENTIFICATION</scope>
</reference>
<evidence type="ECO:0000313" key="8">
    <source>
        <dbReference type="Proteomes" id="UP000026962"/>
    </source>
</evidence>
<dbReference type="InterPro" id="IPR020472">
    <property type="entry name" value="WD40_PAC1"/>
</dbReference>
<dbReference type="PROSITE" id="PS00678">
    <property type="entry name" value="WD_REPEATS_1"/>
    <property type="match status" value="3"/>
</dbReference>
<dbReference type="PANTHER" id="PTHR19848">
    <property type="entry name" value="WD40 REPEAT PROTEIN"/>
    <property type="match status" value="1"/>
</dbReference>
<proteinExistence type="predicted"/>
<feature type="repeat" description="WD" evidence="5">
    <location>
        <begin position="294"/>
        <end position="335"/>
    </location>
</feature>
<evidence type="ECO:0000256" key="3">
    <source>
        <dbReference type="ARBA" id="ARBA00022737"/>
    </source>
</evidence>
<feature type="compositionally biased region" description="Acidic residues" evidence="6">
    <location>
        <begin position="210"/>
        <end position="222"/>
    </location>
</feature>
<protein>
    <submittedName>
        <fullName evidence="7">Uncharacterized protein</fullName>
    </submittedName>
</protein>
<evidence type="ECO:0000256" key="2">
    <source>
        <dbReference type="ARBA" id="ARBA00022574"/>
    </source>
</evidence>
<feature type="compositionally biased region" description="Low complexity" evidence="6">
    <location>
        <begin position="31"/>
        <end position="47"/>
    </location>
</feature>
<dbReference type="Proteomes" id="UP000026962">
    <property type="component" value="Chromosome 10"/>
</dbReference>
<keyword evidence="4" id="KW-0539">Nucleus</keyword>
<keyword evidence="8" id="KW-1185">Reference proteome</keyword>
<dbReference type="EnsemblPlants" id="OPUNC10G00250.1">
    <property type="protein sequence ID" value="OPUNC10G00250.1"/>
    <property type="gene ID" value="OPUNC10G00250"/>
</dbReference>
<feature type="compositionally biased region" description="Polar residues" evidence="6">
    <location>
        <begin position="66"/>
        <end position="77"/>
    </location>
</feature>
<dbReference type="InterPro" id="IPR019775">
    <property type="entry name" value="WD40_repeat_CS"/>
</dbReference>
<keyword evidence="2 5" id="KW-0853">WD repeat</keyword>
<feature type="repeat" description="WD" evidence="5">
    <location>
        <begin position="336"/>
        <end position="377"/>
    </location>
</feature>
<dbReference type="InterPro" id="IPR036322">
    <property type="entry name" value="WD40_repeat_dom_sf"/>
</dbReference>
<dbReference type="InterPro" id="IPR015943">
    <property type="entry name" value="WD40/YVTN_repeat-like_dom_sf"/>
</dbReference>
<evidence type="ECO:0000313" key="7">
    <source>
        <dbReference type="EnsemblPlants" id="OPUNC10G00250.1"/>
    </source>
</evidence>
<accession>A0A0E0M4Y1</accession>
<dbReference type="Gramene" id="OPUNC10G00250.1">
    <property type="protein sequence ID" value="OPUNC10G00250.1"/>
    <property type="gene ID" value="OPUNC10G00250"/>
</dbReference>
<dbReference type="Gene3D" id="2.130.10.10">
    <property type="entry name" value="YVTN repeat-like/Quinoprotein amine dehydrogenase"/>
    <property type="match status" value="1"/>
</dbReference>
<evidence type="ECO:0000256" key="1">
    <source>
        <dbReference type="ARBA" id="ARBA00004604"/>
    </source>
</evidence>
<name>A0A0E0M4Y1_ORYPU</name>